<sequence length="83" mass="9053">MTCKKAVKADAGTSLARATLTVGGPTNESILRALTDVSSRRWSGEQLDDQVRRNPTKVDRRTPGKRSSWSSDTVAKISSKLYS</sequence>
<reference evidence="1 2" key="3">
    <citation type="journal article" date="2022" name="Microbiol. Spectr.">
        <title>Folding features and dynamics of 3D genome architecture in plant fungal pathogens.</title>
        <authorList>
            <person name="Xia C."/>
        </authorList>
    </citation>
    <scope>NUCLEOTIDE SEQUENCE [LARGE SCALE GENOMIC DNA]</scope>
    <source>
        <strain evidence="1 2">93-210</strain>
    </source>
</reference>
<evidence type="ECO:0000313" key="1">
    <source>
        <dbReference type="EMBL" id="KAI7962632.1"/>
    </source>
</evidence>
<keyword evidence="2" id="KW-1185">Reference proteome</keyword>
<protein>
    <submittedName>
        <fullName evidence="1">Uncharacterized protein</fullName>
    </submittedName>
</protein>
<accession>A0ACC0EYT2</accession>
<dbReference type="Proteomes" id="UP001060170">
    <property type="component" value="Chromosome 1"/>
</dbReference>
<organism evidence="1 2">
    <name type="scientific">Puccinia striiformis f. sp. tritici</name>
    <dbReference type="NCBI Taxonomy" id="168172"/>
    <lineage>
        <taxon>Eukaryota</taxon>
        <taxon>Fungi</taxon>
        <taxon>Dikarya</taxon>
        <taxon>Basidiomycota</taxon>
        <taxon>Pucciniomycotina</taxon>
        <taxon>Pucciniomycetes</taxon>
        <taxon>Pucciniales</taxon>
        <taxon>Pucciniaceae</taxon>
        <taxon>Puccinia</taxon>
    </lineage>
</organism>
<proteinExistence type="predicted"/>
<reference evidence="2" key="2">
    <citation type="journal article" date="2018" name="Mol. Plant Microbe Interact.">
        <title>Genome sequence resources for the wheat stripe rust pathogen (Puccinia striiformis f. sp. tritici) and the barley stripe rust pathogen (Puccinia striiformis f. sp. hordei).</title>
        <authorList>
            <person name="Xia C."/>
            <person name="Wang M."/>
            <person name="Yin C."/>
            <person name="Cornejo O.E."/>
            <person name="Hulbert S.H."/>
            <person name="Chen X."/>
        </authorList>
    </citation>
    <scope>NUCLEOTIDE SEQUENCE [LARGE SCALE GENOMIC DNA]</scope>
    <source>
        <strain evidence="2">93-210</strain>
    </source>
</reference>
<reference evidence="2" key="1">
    <citation type="journal article" date="2018" name="BMC Genomics">
        <title>Genomic insights into host adaptation between the wheat stripe rust pathogen (Puccinia striiformis f. sp. tritici) and the barley stripe rust pathogen (Puccinia striiformis f. sp. hordei).</title>
        <authorList>
            <person name="Xia C."/>
            <person name="Wang M."/>
            <person name="Yin C."/>
            <person name="Cornejo O.E."/>
            <person name="Hulbert S.H."/>
            <person name="Chen X."/>
        </authorList>
    </citation>
    <scope>NUCLEOTIDE SEQUENCE [LARGE SCALE GENOMIC DNA]</scope>
    <source>
        <strain evidence="2">93-210</strain>
    </source>
</reference>
<name>A0ACC0EYT2_9BASI</name>
<evidence type="ECO:0000313" key="2">
    <source>
        <dbReference type="Proteomes" id="UP001060170"/>
    </source>
</evidence>
<comment type="caution">
    <text evidence="1">The sequence shown here is derived from an EMBL/GenBank/DDBJ whole genome shotgun (WGS) entry which is preliminary data.</text>
</comment>
<dbReference type="EMBL" id="CM045865">
    <property type="protein sequence ID" value="KAI7962632.1"/>
    <property type="molecule type" value="Genomic_DNA"/>
</dbReference>
<gene>
    <name evidence="1" type="ORF">MJO28_000726</name>
</gene>